<keyword evidence="1" id="KW-0175">Coiled coil</keyword>
<organism evidence="2 3">
    <name type="scientific">Providencia rettgeri</name>
    <dbReference type="NCBI Taxonomy" id="587"/>
    <lineage>
        <taxon>Bacteria</taxon>
        <taxon>Pseudomonadati</taxon>
        <taxon>Pseudomonadota</taxon>
        <taxon>Gammaproteobacteria</taxon>
        <taxon>Enterobacterales</taxon>
        <taxon>Morganellaceae</taxon>
        <taxon>Providencia</taxon>
    </lineage>
</organism>
<dbReference type="EMBL" id="UGTZ01000001">
    <property type="protein sequence ID" value="SUC32734.1"/>
    <property type="molecule type" value="Genomic_DNA"/>
</dbReference>
<gene>
    <name evidence="2" type="ORF">NCTC11801_03736</name>
</gene>
<reference evidence="2 3" key="1">
    <citation type="submission" date="2018-06" db="EMBL/GenBank/DDBJ databases">
        <authorList>
            <consortium name="Pathogen Informatics"/>
            <person name="Doyle S."/>
        </authorList>
    </citation>
    <scope>NUCLEOTIDE SEQUENCE [LARGE SCALE GENOMIC DNA]</scope>
    <source>
        <strain evidence="2 3">NCTC11801</strain>
    </source>
</reference>
<dbReference type="Proteomes" id="UP000254208">
    <property type="component" value="Unassembled WGS sequence"/>
</dbReference>
<dbReference type="InterPro" id="IPR009228">
    <property type="entry name" value="Capsid_scaffold_GpO"/>
</dbReference>
<proteinExistence type="predicted"/>
<dbReference type="AlphaFoldDB" id="A0A379FV77"/>
<accession>A0A379FV77</accession>
<sequence>MSQLRTTWLCIATEGETVDGREILPEEIIEMAETYDTDLYTAMIWPRHNKPGEDRGDPLGEVIELQADTDESDTLRLYAVLRPFARLLEMNSQNRGVFTSVEMNTDFRNSGVTYLEGLAVTDTPASVGTTRLDFSRQKQRKRKMAKPAKKTWRQHFGIEEVKEEKPTETTVNDEVLSGMAADLAAALTKIAELETMLEQAQSDVEVVKEVVDTEDFAKLRDNLPEITKSFSKVATPLPGKNPAGRKEFVHL</sequence>
<evidence type="ECO:0000313" key="2">
    <source>
        <dbReference type="EMBL" id="SUC32734.1"/>
    </source>
</evidence>
<protein>
    <submittedName>
        <fullName evidence="2">Phage capsid scaffolding protein (GPO) serine peptidase</fullName>
    </submittedName>
</protein>
<feature type="coiled-coil region" evidence="1">
    <location>
        <begin position="183"/>
        <end position="210"/>
    </location>
</feature>
<evidence type="ECO:0000313" key="3">
    <source>
        <dbReference type="Proteomes" id="UP000254208"/>
    </source>
</evidence>
<name>A0A379FV77_PRORE</name>
<dbReference type="RefSeq" id="WP_115167854.1">
    <property type="nucleotide sequence ID" value="NZ_CP077317.1"/>
</dbReference>
<dbReference type="GeneID" id="93674372"/>
<dbReference type="Pfam" id="PF05929">
    <property type="entry name" value="Phage_GPO"/>
    <property type="match status" value="1"/>
</dbReference>
<evidence type="ECO:0000256" key="1">
    <source>
        <dbReference type="SAM" id="Coils"/>
    </source>
</evidence>